<dbReference type="AlphaFoldDB" id="A0AA41XHW9"/>
<accession>A0AA41XHW9</accession>
<dbReference type="InterPro" id="IPR013113">
    <property type="entry name" value="SIP_FAD-bd"/>
</dbReference>
<feature type="domain" description="FAD-binding FR-type" evidence="1">
    <location>
        <begin position="12"/>
        <end position="150"/>
    </location>
</feature>
<dbReference type="InterPro" id="IPR039261">
    <property type="entry name" value="FNR_nucleotide-bd"/>
</dbReference>
<comment type="caution">
    <text evidence="2">The sequence shown here is derived from an EMBL/GenBank/DDBJ whole genome shotgun (WGS) entry which is preliminary data.</text>
</comment>
<dbReference type="CDD" id="cd06193">
    <property type="entry name" value="siderophore_interacting"/>
    <property type="match status" value="1"/>
</dbReference>
<reference evidence="2" key="1">
    <citation type="submission" date="2022-08" db="EMBL/GenBank/DDBJ databases">
        <authorList>
            <person name="Deng Y."/>
            <person name="Han X.-F."/>
            <person name="Zhang Y.-Q."/>
        </authorList>
    </citation>
    <scope>NUCLEOTIDE SEQUENCE</scope>
    <source>
        <strain evidence="2">CPCC 203407</strain>
    </source>
</reference>
<dbReference type="InterPro" id="IPR039374">
    <property type="entry name" value="SIP_fam"/>
</dbReference>
<dbReference type="Proteomes" id="UP001165587">
    <property type="component" value="Unassembled WGS sequence"/>
</dbReference>
<dbReference type="Gene3D" id="3.40.50.80">
    <property type="entry name" value="Nucleotide-binding domain of ferredoxin-NADP reductase (FNR) module"/>
    <property type="match status" value="1"/>
</dbReference>
<gene>
    <name evidence="2" type="ORF">N1028_11840</name>
</gene>
<dbReference type="InterPro" id="IPR017938">
    <property type="entry name" value="Riboflavin_synthase-like_b-brl"/>
</dbReference>
<dbReference type="PANTHER" id="PTHR30157:SF0">
    <property type="entry name" value="NADPH-DEPENDENT FERRIC-CHELATE REDUCTASE"/>
    <property type="match status" value="1"/>
</dbReference>
<dbReference type="SUPFAM" id="SSF63380">
    <property type="entry name" value="Riboflavin synthase domain-like"/>
    <property type="match status" value="1"/>
</dbReference>
<organism evidence="2 3">
    <name type="scientific">Herbiconiux oxytropis</name>
    <dbReference type="NCBI Taxonomy" id="2970915"/>
    <lineage>
        <taxon>Bacteria</taxon>
        <taxon>Bacillati</taxon>
        <taxon>Actinomycetota</taxon>
        <taxon>Actinomycetes</taxon>
        <taxon>Micrococcales</taxon>
        <taxon>Microbacteriaceae</taxon>
        <taxon>Herbiconiux</taxon>
    </lineage>
</organism>
<sequence length="284" mass="30209">MSRFKQAKPKDPHVILAEVVRTERVTPNMVRVTFGGESLRLFEPLGHDQWFRLFLPRAGQQALRLPTRSSVLWYAQFLRMPKDQRPYVRNYTVRAFRPAGAALAHPELDVDFVVHGSGSGPASDWAASAAPGDTAGILDQGVAYPPAHEPAWHLIAVDETGLPAAAGILASLPRDARGHAFVELPNAADAQHLDAPAGVEVHWLPRAADAGAGAGAGASHDHVPGRLALEAASALTLPEGRGYAYLAGESALATGLRRHLVAQGMAKSDISFVGYWRVGHAAAG</sequence>
<dbReference type="Pfam" id="PF08021">
    <property type="entry name" value="FAD_binding_9"/>
    <property type="match status" value="1"/>
</dbReference>
<proteinExistence type="predicted"/>
<dbReference type="InterPro" id="IPR007037">
    <property type="entry name" value="SIP_rossman_dom"/>
</dbReference>
<dbReference type="InterPro" id="IPR017927">
    <property type="entry name" value="FAD-bd_FR_type"/>
</dbReference>
<dbReference type="PANTHER" id="PTHR30157">
    <property type="entry name" value="FERRIC REDUCTASE, NADPH-DEPENDENT"/>
    <property type="match status" value="1"/>
</dbReference>
<dbReference type="Pfam" id="PF04954">
    <property type="entry name" value="SIP"/>
    <property type="match status" value="1"/>
</dbReference>
<protein>
    <submittedName>
        <fullName evidence="2">Siderophore-interacting protein</fullName>
    </submittedName>
</protein>
<dbReference type="GO" id="GO:0016491">
    <property type="term" value="F:oxidoreductase activity"/>
    <property type="evidence" value="ECO:0007669"/>
    <property type="project" value="InterPro"/>
</dbReference>
<name>A0AA41XHW9_9MICO</name>
<keyword evidence="3" id="KW-1185">Reference proteome</keyword>
<dbReference type="Gene3D" id="2.40.30.10">
    <property type="entry name" value="Translation factors"/>
    <property type="match status" value="1"/>
</dbReference>
<evidence type="ECO:0000313" key="2">
    <source>
        <dbReference type="EMBL" id="MCS5726585.1"/>
    </source>
</evidence>
<evidence type="ECO:0000313" key="3">
    <source>
        <dbReference type="Proteomes" id="UP001165587"/>
    </source>
</evidence>
<dbReference type="PROSITE" id="PS51384">
    <property type="entry name" value="FAD_FR"/>
    <property type="match status" value="1"/>
</dbReference>
<dbReference type="EMBL" id="JANLCK010000006">
    <property type="protein sequence ID" value="MCS5726585.1"/>
    <property type="molecule type" value="Genomic_DNA"/>
</dbReference>
<dbReference type="RefSeq" id="WP_259529152.1">
    <property type="nucleotide sequence ID" value="NZ_JANLCK010000006.1"/>
</dbReference>
<evidence type="ECO:0000259" key="1">
    <source>
        <dbReference type="PROSITE" id="PS51384"/>
    </source>
</evidence>